<gene>
    <name evidence="1" type="ORF">AZE42_00399</name>
</gene>
<evidence type="ECO:0000313" key="2">
    <source>
        <dbReference type="Proteomes" id="UP000183567"/>
    </source>
</evidence>
<proteinExistence type="predicted"/>
<feature type="non-terminal residue" evidence="1">
    <location>
        <position position="51"/>
    </location>
</feature>
<name>A0A1J8QF75_9AGAM</name>
<sequence length="51" mass="5809">MGAIFDIDVAKTHVICHLETHLGLDLTTKLRLCHRFKIIPWFSATFKALVS</sequence>
<protein>
    <submittedName>
        <fullName evidence="1">Uncharacterized protein</fullName>
    </submittedName>
</protein>
<comment type="caution">
    <text evidence="1">The sequence shown here is derived from an EMBL/GenBank/DDBJ whole genome shotgun (WGS) entry which is preliminary data.</text>
</comment>
<accession>A0A1J8QF75</accession>
<dbReference type="EMBL" id="LVVM01001096">
    <property type="protein sequence ID" value="OJA19311.1"/>
    <property type="molecule type" value="Genomic_DNA"/>
</dbReference>
<evidence type="ECO:0000313" key="1">
    <source>
        <dbReference type="EMBL" id="OJA19311.1"/>
    </source>
</evidence>
<dbReference type="Proteomes" id="UP000183567">
    <property type="component" value="Unassembled WGS sequence"/>
</dbReference>
<dbReference type="AlphaFoldDB" id="A0A1J8QF75"/>
<organism evidence="1 2">
    <name type="scientific">Rhizopogon vesiculosus</name>
    <dbReference type="NCBI Taxonomy" id="180088"/>
    <lineage>
        <taxon>Eukaryota</taxon>
        <taxon>Fungi</taxon>
        <taxon>Dikarya</taxon>
        <taxon>Basidiomycota</taxon>
        <taxon>Agaricomycotina</taxon>
        <taxon>Agaricomycetes</taxon>
        <taxon>Agaricomycetidae</taxon>
        <taxon>Boletales</taxon>
        <taxon>Suillineae</taxon>
        <taxon>Rhizopogonaceae</taxon>
        <taxon>Rhizopogon</taxon>
    </lineage>
</organism>
<dbReference type="OrthoDB" id="2804507at2759"/>
<reference evidence="1 2" key="1">
    <citation type="submission" date="2016-03" db="EMBL/GenBank/DDBJ databases">
        <title>Comparative genomics of the ectomycorrhizal sister species Rhizopogon vinicolor and Rhizopogon vesiculosus (Basidiomycota: Boletales) reveals a divergence of the mating type B locus.</title>
        <authorList>
            <person name="Mujic A.B."/>
            <person name="Kuo A."/>
            <person name="Tritt A."/>
            <person name="Lipzen A."/>
            <person name="Chen C."/>
            <person name="Johnson J."/>
            <person name="Sharma A."/>
            <person name="Barry K."/>
            <person name="Grigoriev I.V."/>
            <person name="Spatafora J.W."/>
        </authorList>
    </citation>
    <scope>NUCLEOTIDE SEQUENCE [LARGE SCALE GENOMIC DNA]</scope>
    <source>
        <strain evidence="1 2">AM-OR11-056</strain>
    </source>
</reference>
<keyword evidence="2" id="KW-1185">Reference proteome</keyword>